<reference evidence="5" key="1">
    <citation type="submission" date="2010-07" db="EMBL/GenBank/DDBJ databases">
        <title>The genome sequence of Gaeumannomyces graminis var. tritici strain R3-111a-1.</title>
        <authorList>
            <consortium name="The Broad Institute Genome Sequencing Platform"/>
            <person name="Ma L.-J."/>
            <person name="Dead R."/>
            <person name="Young S."/>
            <person name="Zeng Q."/>
            <person name="Koehrsen M."/>
            <person name="Alvarado L."/>
            <person name="Berlin A."/>
            <person name="Chapman S.B."/>
            <person name="Chen Z."/>
            <person name="Freedman E."/>
            <person name="Gellesch M."/>
            <person name="Goldberg J."/>
            <person name="Griggs A."/>
            <person name="Gujja S."/>
            <person name="Heilman E.R."/>
            <person name="Heiman D."/>
            <person name="Hepburn T."/>
            <person name="Howarth C."/>
            <person name="Jen D."/>
            <person name="Larson L."/>
            <person name="Mehta T."/>
            <person name="Neiman D."/>
            <person name="Pearson M."/>
            <person name="Roberts A."/>
            <person name="Saif S."/>
            <person name="Shea T."/>
            <person name="Shenoy N."/>
            <person name="Sisk P."/>
            <person name="Stolte C."/>
            <person name="Sykes S."/>
            <person name="Walk T."/>
            <person name="White J."/>
            <person name="Yandava C."/>
            <person name="Haas B."/>
            <person name="Nusbaum C."/>
            <person name="Birren B."/>
        </authorList>
    </citation>
    <scope>NUCLEOTIDE SEQUENCE [LARGE SCALE GENOMIC DNA]</scope>
    <source>
        <strain evidence="5">R3-111a-1</strain>
    </source>
</reference>
<dbReference type="RefSeq" id="XP_009219128.1">
    <property type="nucleotide sequence ID" value="XM_009220864.1"/>
</dbReference>
<keyword evidence="5" id="KW-1185">Reference proteome</keyword>
<organism evidence="3">
    <name type="scientific">Gaeumannomyces tritici (strain R3-111a-1)</name>
    <name type="common">Wheat and barley take-all root rot fungus</name>
    <name type="synonym">Gaeumannomyces graminis var. tritici</name>
    <dbReference type="NCBI Taxonomy" id="644352"/>
    <lineage>
        <taxon>Eukaryota</taxon>
        <taxon>Fungi</taxon>
        <taxon>Dikarya</taxon>
        <taxon>Ascomycota</taxon>
        <taxon>Pezizomycotina</taxon>
        <taxon>Sordariomycetes</taxon>
        <taxon>Sordariomycetidae</taxon>
        <taxon>Magnaporthales</taxon>
        <taxon>Magnaporthaceae</taxon>
        <taxon>Gaeumannomyces</taxon>
    </lineage>
</organism>
<reference evidence="3" key="3">
    <citation type="submission" date="2010-09" db="EMBL/GenBank/DDBJ databases">
        <title>Annotation of Gaeumannomyces graminis var. tritici R3-111a-1.</title>
        <authorList>
            <consortium name="The Broad Institute Genome Sequencing Platform"/>
            <person name="Ma L.-J."/>
            <person name="Dead R."/>
            <person name="Young S.K."/>
            <person name="Zeng Q."/>
            <person name="Gargeya S."/>
            <person name="Fitzgerald M."/>
            <person name="Haas B."/>
            <person name="Abouelleil A."/>
            <person name="Alvarado L."/>
            <person name="Arachchi H.M."/>
            <person name="Berlin A."/>
            <person name="Brown A."/>
            <person name="Chapman S.B."/>
            <person name="Chen Z."/>
            <person name="Dunbar C."/>
            <person name="Freedman E."/>
            <person name="Gearin G."/>
            <person name="Gellesch M."/>
            <person name="Goldberg J."/>
            <person name="Griggs A."/>
            <person name="Gujja S."/>
            <person name="Heiman D."/>
            <person name="Howarth C."/>
            <person name="Larson L."/>
            <person name="Lui A."/>
            <person name="MacDonald P.J.P."/>
            <person name="Mehta T."/>
            <person name="Montmayeur A."/>
            <person name="Murphy C."/>
            <person name="Neiman D."/>
            <person name="Pearson M."/>
            <person name="Priest M."/>
            <person name="Roberts A."/>
            <person name="Saif S."/>
            <person name="Shea T."/>
            <person name="Shenoy N."/>
            <person name="Sisk P."/>
            <person name="Stolte C."/>
            <person name="Sykes S."/>
            <person name="Yandava C."/>
            <person name="Wortman J."/>
            <person name="Nusbaum C."/>
            <person name="Birren B."/>
        </authorList>
    </citation>
    <scope>NUCLEOTIDE SEQUENCE</scope>
    <source>
        <strain evidence="3">R3-111a-1</strain>
    </source>
</reference>
<feature type="signal peptide" evidence="2">
    <location>
        <begin position="1"/>
        <end position="30"/>
    </location>
</feature>
<dbReference type="AlphaFoldDB" id="J3NP80"/>
<name>J3NP80_GAET3</name>
<keyword evidence="2" id="KW-0732">Signal</keyword>
<feature type="region of interest" description="Disordered" evidence="1">
    <location>
        <begin position="27"/>
        <end position="46"/>
    </location>
</feature>
<reference evidence="4" key="5">
    <citation type="submission" date="2018-04" db="UniProtKB">
        <authorList>
            <consortium name="EnsemblFungi"/>
        </authorList>
    </citation>
    <scope>IDENTIFICATION</scope>
    <source>
        <strain evidence="4">R3-111a-1</strain>
    </source>
</reference>
<sequence>MPPAVVFSLFSVRLSALMLVHRHCTRGASGETGPSMAAAGPHPVRPLHRNRRQLRSTGLAEAIDALVQMPVAVRQGQAVAAVLCAQLLLAAPTCSGPWAACDADGSWNRGAAIGNLRWWFPGTRESRQASVGPDCRLHSCKDSPLSLDHPNRLWSSENNVMDQNRLLHPDSSHSRCLKMP</sequence>
<gene>
    <name evidence="4" type="primary">20343544</name>
    <name evidence="3" type="ORF">GGTG_03086</name>
</gene>
<reference evidence="3" key="2">
    <citation type="submission" date="2010-07" db="EMBL/GenBank/DDBJ databases">
        <authorList>
            <consortium name="The Broad Institute Genome Sequencing Platform"/>
            <consortium name="Broad Institute Genome Sequencing Center for Infectious Disease"/>
            <person name="Ma L.-J."/>
            <person name="Dead R."/>
            <person name="Young S."/>
            <person name="Zeng Q."/>
            <person name="Koehrsen M."/>
            <person name="Alvarado L."/>
            <person name="Berlin A."/>
            <person name="Chapman S.B."/>
            <person name="Chen Z."/>
            <person name="Freedman E."/>
            <person name="Gellesch M."/>
            <person name="Goldberg J."/>
            <person name="Griggs A."/>
            <person name="Gujja S."/>
            <person name="Heilman E.R."/>
            <person name="Heiman D."/>
            <person name="Hepburn T."/>
            <person name="Howarth C."/>
            <person name="Jen D."/>
            <person name="Larson L."/>
            <person name="Mehta T."/>
            <person name="Neiman D."/>
            <person name="Pearson M."/>
            <person name="Roberts A."/>
            <person name="Saif S."/>
            <person name="Shea T."/>
            <person name="Shenoy N."/>
            <person name="Sisk P."/>
            <person name="Stolte C."/>
            <person name="Sykes S."/>
            <person name="Walk T."/>
            <person name="White J."/>
            <person name="Yandava C."/>
            <person name="Haas B."/>
            <person name="Nusbaum C."/>
            <person name="Birren B."/>
        </authorList>
    </citation>
    <scope>NUCLEOTIDE SEQUENCE</scope>
    <source>
        <strain evidence="3">R3-111a-1</strain>
    </source>
</reference>
<dbReference type="Proteomes" id="UP000006039">
    <property type="component" value="Unassembled WGS sequence"/>
</dbReference>
<protein>
    <recommendedName>
        <fullName evidence="6">Secreted protein</fullName>
    </recommendedName>
</protein>
<dbReference type="VEuPathDB" id="FungiDB:GGTG_03086"/>
<evidence type="ECO:0000313" key="4">
    <source>
        <dbReference type="EnsemblFungi" id="EJT77983"/>
    </source>
</evidence>
<dbReference type="EMBL" id="GL385396">
    <property type="protein sequence ID" value="EJT77983.1"/>
    <property type="molecule type" value="Genomic_DNA"/>
</dbReference>
<evidence type="ECO:0008006" key="6">
    <source>
        <dbReference type="Google" id="ProtNLM"/>
    </source>
</evidence>
<proteinExistence type="predicted"/>
<evidence type="ECO:0000313" key="5">
    <source>
        <dbReference type="Proteomes" id="UP000006039"/>
    </source>
</evidence>
<dbReference type="EnsemblFungi" id="EJT77983">
    <property type="protein sequence ID" value="EJT77983"/>
    <property type="gene ID" value="GGTG_03086"/>
</dbReference>
<accession>J3NP80</accession>
<dbReference type="GeneID" id="20343544"/>
<evidence type="ECO:0000256" key="2">
    <source>
        <dbReference type="SAM" id="SignalP"/>
    </source>
</evidence>
<reference evidence="4" key="4">
    <citation type="journal article" date="2015" name="G3 (Bethesda)">
        <title>Genome sequences of three phytopathogenic species of the Magnaporthaceae family of fungi.</title>
        <authorList>
            <person name="Okagaki L.H."/>
            <person name="Nunes C.C."/>
            <person name="Sailsbery J."/>
            <person name="Clay B."/>
            <person name="Brown D."/>
            <person name="John T."/>
            <person name="Oh Y."/>
            <person name="Young N."/>
            <person name="Fitzgerald M."/>
            <person name="Haas B.J."/>
            <person name="Zeng Q."/>
            <person name="Young S."/>
            <person name="Adiconis X."/>
            <person name="Fan L."/>
            <person name="Levin J.Z."/>
            <person name="Mitchell T.K."/>
            <person name="Okubara P.A."/>
            <person name="Farman M.L."/>
            <person name="Kohn L.M."/>
            <person name="Birren B."/>
            <person name="Ma L.-J."/>
            <person name="Dean R.A."/>
        </authorList>
    </citation>
    <scope>NUCLEOTIDE SEQUENCE</scope>
    <source>
        <strain evidence="4">R3-111a-1</strain>
    </source>
</reference>
<evidence type="ECO:0000313" key="3">
    <source>
        <dbReference type="EMBL" id="EJT77983.1"/>
    </source>
</evidence>
<dbReference type="HOGENOM" id="CLU_1496285_0_0_1"/>
<evidence type="ECO:0000256" key="1">
    <source>
        <dbReference type="SAM" id="MobiDB-lite"/>
    </source>
</evidence>
<feature type="chain" id="PRO_5015094308" description="Secreted protein" evidence="2">
    <location>
        <begin position="31"/>
        <end position="180"/>
    </location>
</feature>